<keyword evidence="7" id="KW-0521">NADP</keyword>
<evidence type="ECO:0000313" key="12">
    <source>
        <dbReference type="Proteomes" id="UP000235371"/>
    </source>
</evidence>
<dbReference type="RefSeq" id="XP_024733113.1">
    <property type="nucleotide sequence ID" value="XM_024883499.1"/>
</dbReference>
<evidence type="ECO:0000256" key="10">
    <source>
        <dbReference type="ARBA" id="ARBA00049248"/>
    </source>
</evidence>
<evidence type="ECO:0000256" key="6">
    <source>
        <dbReference type="ARBA" id="ARBA00022827"/>
    </source>
</evidence>
<dbReference type="InParanoid" id="A0A2J6SZM1"/>
<evidence type="ECO:0000256" key="7">
    <source>
        <dbReference type="ARBA" id="ARBA00022857"/>
    </source>
</evidence>
<sequence>MKLTMQERSLPYDLVVVGAGPHGLIAAHTWLELFPESRVVILESEQDVGGTWGKGRIYPGMMTQSPVGKIEFSVYPMPPPEPTYLNLMAGSHVSAYLEAFSQHKAWAGKTLRDRVEFGFNVDRVTWTELDASRLYTIHDSTGESVTCRKLMVATGLTNVPHLPTFRMEKGHEFIPPVIHSKHLAKNSELLLSSAIQKVVVLGGAKSAFDTVQMLINGGKNVTWIIWEDGSGPACMGDPKPPPIFGLKNSSEVVSTRFISKLSPSIFEPVDNWARFWHQSKLGIALSAFFWKMITIKWWTAAGYDKDERLLPLKPSRPVYYVHTIGIANSADLWETVAKAKIIRGRIDVLSRKDVILSDGQEITCDALVACTGWDTRSSIFSREQSAKLGLPTDLSEESISDRQHWESLIGEADKEVLSRFPRLEAQPVFPGGRERTGSAKLYRSMVPTNPEFNDGSIVFLGHFISRDAMTLAEIQALWAVAYMNGKLQEKTQKEMEEEVALVIAWRRRRYLGDGHTYLFDGHEYSSQLLRDLDINDLRKGGGWRELFSPYDAHDYRGLIEEWKAL</sequence>
<comment type="pathway">
    <text evidence="2">Siderophore biosynthesis.</text>
</comment>
<dbReference type="InterPro" id="IPR025700">
    <property type="entry name" value="Lys/Orn_oxygenase"/>
</dbReference>
<dbReference type="AlphaFoldDB" id="A0A2J6SZM1"/>
<dbReference type="EMBL" id="KZ613848">
    <property type="protein sequence ID" value="PMD56209.1"/>
    <property type="molecule type" value="Genomic_DNA"/>
</dbReference>
<proteinExistence type="inferred from homology"/>
<dbReference type="GO" id="GO:0016491">
    <property type="term" value="F:oxidoreductase activity"/>
    <property type="evidence" value="ECO:0007669"/>
    <property type="project" value="UniProtKB-KW"/>
</dbReference>
<evidence type="ECO:0000256" key="5">
    <source>
        <dbReference type="ARBA" id="ARBA00022630"/>
    </source>
</evidence>
<comment type="cofactor">
    <cofactor evidence="1">
        <name>FAD</name>
        <dbReference type="ChEBI" id="CHEBI:57692"/>
    </cofactor>
</comment>
<dbReference type="Gene3D" id="3.50.50.60">
    <property type="entry name" value="FAD/NAD(P)-binding domain"/>
    <property type="match status" value="1"/>
</dbReference>
<gene>
    <name evidence="11" type="ORF">K444DRAFT_632633</name>
</gene>
<dbReference type="Pfam" id="PF13434">
    <property type="entry name" value="Lys_Orn_oxgnase"/>
    <property type="match status" value="1"/>
</dbReference>
<evidence type="ECO:0000256" key="3">
    <source>
        <dbReference type="ARBA" id="ARBA00007588"/>
    </source>
</evidence>
<reference evidence="11 12" key="1">
    <citation type="submission" date="2016-04" db="EMBL/GenBank/DDBJ databases">
        <title>A degradative enzymes factory behind the ericoid mycorrhizal symbiosis.</title>
        <authorList>
            <consortium name="DOE Joint Genome Institute"/>
            <person name="Martino E."/>
            <person name="Morin E."/>
            <person name="Grelet G."/>
            <person name="Kuo A."/>
            <person name="Kohler A."/>
            <person name="Daghino S."/>
            <person name="Barry K."/>
            <person name="Choi C."/>
            <person name="Cichocki N."/>
            <person name="Clum A."/>
            <person name="Copeland A."/>
            <person name="Hainaut M."/>
            <person name="Haridas S."/>
            <person name="Labutti K."/>
            <person name="Lindquist E."/>
            <person name="Lipzen A."/>
            <person name="Khouja H.-R."/>
            <person name="Murat C."/>
            <person name="Ohm R."/>
            <person name="Olson A."/>
            <person name="Spatafora J."/>
            <person name="Veneault-Fourrey C."/>
            <person name="Henrissat B."/>
            <person name="Grigoriev I."/>
            <person name="Martin F."/>
            <person name="Perotto S."/>
        </authorList>
    </citation>
    <scope>NUCLEOTIDE SEQUENCE [LARGE SCALE GENOMIC DNA]</scope>
    <source>
        <strain evidence="11 12">E</strain>
    </source>
</reference>
<keyword evidence="12" id="KW-1185">Reference proteome</keyword>
<dbReference type="PANTHER" id="PTHR23023">
    <property type="entry name" value="DIMETHYLANILINE MONOOXYGENASE"/>
    <property type="match status" value="1"/>
</dbReference>
<comment type="catalytic activity">
    <reaction evidence="9">
        <text>L-ornithine + NADPH + O2 = N(5)-hydroxy-L-ornithine + NADP(+) + H2O</text>
        <dbReference type="Rhea" id="RHEA:41508"/>
        <dbReference type="ChEBI" id="CHEBI:15377"/>
        <dbReference type="ChEBI" id="CHEBI:15379"/>
        <dbReference type="ChEBI" id="CHEBI:46911"/>
        <dbReference type="ChEBI" id="CHEBI:57783"/>
        <dbReference type="ChEBI" id="CHEBI:58349"/>
        <dbReference type="ChEBI" id="CHEBI:78275"/>
        <dbReference type="EC" id="1.14.13.196"/>
    </reaction>
</comment>
<evidence type="ECO:0000256" key="1">
    <source>
        <dbReference type="ARBA" id="ARBA00001974"/>
    </source>
</evidence>
<comment type="similarity">
    <text evidence="3">Belongs to the lysine N(6)-hydroxylase/L-ornithine N(5)-oxygenase family.</text>
</comment>
<protein>
    <recommendedName>
        <fullName evidence="4">L-ornithine N(5)-monooxygenase [NAD(P)H]</fullName>
        <ecNumber evidence="4">1.14.13.196</ecNumber>
    </recommendedName>
</protein>
<dbReference type="OrthoDB" id="2915840at2759"/>
<dbReference type="GeneID" id="36591576"/>
<evidence type="ECO:0000256" key="9">
    <source>
        <dbReference type="ARBA" id="ARBA00047598"/>
    </source>
</evidence>
<keyword evidence="6" id="KW-0274">FAD</keyword>
<evidence type="ECO:0000313" key="11">
    <source>
        <dbReference type="EMBL" id="PMD56209.1"/>
    </source>
</evidence>
<evidence type="ECO:0000256" key="8">
    <source>
        <dbReference type="ARBA" id="ARBA00023002"/>
    </source>
</evidence>
<dbReference type="InterPro" id="IPR036188">
    <property type="entry name" value="FAD/NAD-bd_sf"/>
</dbReference>
<dbReference type="InterPro" id="IPR050346">
    <property type="entry name" value="FMO-like"/>
</dbReference>
<evidence type="ECO:0000256" key="4">
    <source>
        <dbReference type="ARBA" id="ARBA00012881"/>
    </source>
</evidence>
<comment type="catalytic activity">
    <reaction evidence="10">
        <text>L-ornithine + NADH + O2 = N(5)-hydroxy-L-ornithine + NAD(+) + H2O</text>
        <dbReference type="Rhea" id="RHEA:41512"/>
        <dbReference type="ChEBI" id="CHEBI:15377"/>
        <dbReference type="ChEBI" id="CHEBI:15379"/>
        <dbReference type="ChEBI" id="CHEBI:46911"/>
        <dbReference type="ChEBI" id="CHEBI:57540"/>
        <dbReference type="ChEBI" id="CHEBI:57945"/>
        <dbReference type="ChEBI" id="CHEBI:78275"/>
        <dbReference type="EC" id="1.14.13.196"/>
    </reaction>
</comment>
<dbReference type="SUPFAM" id="SSF51905">
    <property type="entry name" value="FAD/NAD(P)-binding domain"/>
    <property type="match status" value="1"/>
</dbReference>
<keyword evidence="5" id="KW-0285">Flavoprotein</keyword>
<dbReference type="EC" id="1.14.13.196" evidence="4"/>
<organism evidence="11 12">
    <name type="scientific">Hyaloscypha bicolor E</name>
    <dbReference type="NCBI Taxonomy" id="1095630"/>
    <lineage>
        <taxon>Eukaryota</taxon>
        <taxon>Fungi</taxon>
        <taxon>Dikarya</taxon>
        <taxon>Ascomycota</taxon>
        <taxon>Pezizomycotina</taxon>
        <taxon>Leotiomycetes</taxon>
        <taxon>Helotiales</taxon>
        <taxon>Hyaloscyphaceae</taxon>
        <taxon>Hyaloscypha</taxon>
        <taxon>Hyaloscypha bicolor</taxon>
    </lineage>
</organism>
<keyword evidence="8" id="KW-0560">Oxidoreductase</keyword>
<evidence type="ECO:0000256" key="2">
    <source>
        <dbReference type="ARBA" id="ARBA00004924"/>
    </source>
</evidence>
<accession>A0A2J6SZM1</accession>
<name>A0A2J6SZM1_9HELO</name>
<dbReference type="PRINTS" id="PR00411">
    <property type="entry name" value="PNDRDTASEI"/>
</dbReference>
<dbReference type="Proteomes" id="UP000235371">
    <property type="component" value="Unassembled WGS sequence"/>
</dbReference>